<organism evidence="1 2">
    <name type="scientific">Artomyces pyxidatus</name>
    <dbReference type="NCBI Taxonomy" id="48021"/>
    <lineage>
        <taxon>Eukaryota</taxon>
        <taxon>Fungi</taxon>
        <taxon>Dikarya</taxon>
        <taxon>Basidiomycota</taxon>
        <taxon>Agaricomycotina</taxon>
        <taxon>Agaricomycetes</taxon>
        <taxon>Russulales</taxon>
        <taxon>Auriscalpiaceae</taxon>
        <taxon>Artomyces</taxon>
    </lineage>
</organism>
<reference evidence="1" key="2">
    <citation type="journal article" date="2022" name="New Phytol.">
        <title>Evolutionary transition to the ectomycorrhizal habit in the genomes of a hyperdiverse lineage of mushroom-forming fungi.</title>
        <authorList>
            <person name="Looney B."/>
            <person name="Miyauchi S."/>
            <person name="Morin E."/>
            <person name="Drula E."/>
            <person name="Courty P.E."/>
            <person name="Kohler A."/>
            <person name="Kuo A."/>
            <person name="LaButti K."/>
            <person name="Pangilinan J."/>
            <person name="Lipzen A."/>
            <person name="Riley R."/>
            <person name="Andreopoulos W."/>
            <person name="He G."/>
            <person name="Johnson J."/>
            <person name="Nolan M."/>
            <person name="Tritt A."/>
            <person name="Barry K.W."/>
            <person name="Grigoriev I.V."/>
            <person name="Nagy L.G."/>
            <person name="Hibbett D."/>
            <person name="Henrissat B."/>
            <person name="Matheny P.B."/>
            <person name="Labbe J."/>
            <person name="Martin F.M."/>
        </authorList>
    </citation>
    <scope>NUCLEOTIDE SEQUENCE</scope>
    <source>
        <strain evidence="1">HHB10654</strain>
    </source>
</reference>
<dbReference type="EMBL" id="MU277327">
    <property type="protein sequence ID" value="KAI0054936.1"/>
    <property type="molecule type" value="Genomic_DNA"/>
</dbReference>
<proteinExistence type="predicted"/>
<name>A0ACB8SGV2_9AGAM</name>
<gene>
    <name evidence="1" type="ORF">BV25DRAFT_1866264</name>
</gene>
<evidence type="ECO:0000313" key="2">
    <source>
        <dbReference type="Proteomes" id="UP000814140"/>
    </source>
</evidence>
<sequence>MSIHTVALNDGSTIPAIAFGTGTIFRQKDAAEQVARALESGFRHIDAAALYENEESVGAAIRESGIERSELFITTKYGGGDVRSSIECSLRKLGVQAVDLYLVHLPQLIEDDFEGAWAELAKVKEDGLTRSIGVSNFSVEHLRKIMQTGKTKPAVNQIRLHPYNYASYRELFAYAAEHAIVIEAFGSLAPLTSIPDGPLDSVLHTIAARVNATPAQVIFKWALSKGVVVVTTTSQAARLAEYLAVAQLDDLTNEEIAAIDDAGLRGACDENVTDPRGVPVKRSANWPTGRISEH</sequence>
<accession>A0ACB8SGV2</accession>
<dbReference type="Proteomes" id="UP000814140">
    <property type="component" value="Unassembled WGS sequence"/>
</dbReference>
<protein>
    <submittedName>
        <fullName evidence="1">Aldo/keto reductase</fullName>
    </submittedName>
</protein>
<keyword evidence="2" id="KW-1185">Reference proteome</keyword>
<reference evidence="1" key="1">
    <citation type="submission" date="2021-03" db="EMBL/GenBank/DDBJ databases">
        <authorList>
            <consortium name="DOE Joint Genome Institute"/>
            <person name="Ahrendt S."/>
            <person name="Looney B.P."/>
            <person name="Miyauchi S."/>
            <person name="Morin E."/>
            <person name="Drula E."/>
            <person name="Courty P.E."/>
            <person name="Chicoki N."/>
            <person name="Fauchery L."/>
            <person name="Kohler A."/>
            <person name="Kuo A."/>
            <person name="Labutti K."/>
            <person name="Pangilinan J."/>
            <person name="Lipzen A."/>
            <person name="Riley R."/>
            <person name="Andreopoulos W."/>
            <person name="He G."/>
            <person name="Johnson J."/>
            <person name="Barry K.W."/>
            <person name="Grigoriev I.V."/>
            <person name="Nagy L."/>
            <person name="Hibbett D."/>
            <person name="Henrissat B."/>
            <person name="Matheny P.B."/>
            <person name="Labbe J."/>
            <person name="Martin F."/>
        </authorList>
    </citation>
    <scope>NUCLEOTIDE SEQUENCE</scope>
    <source>
        <strain evidence="1">HHB10654</strain>
    </source>
</reference>
<evidence type="ECO:0000313" key="1">
    <source>
        <dbReference type="EMBL" id="KAI0054936.1"/>
    </source>
</evidence>
<comment type="caution">
    <text evidence="1">The sequence shown here is derived from an EMBL/GenBank/DDBJ whole genome shotgun (WGS) entry which is preliminary data.</text>
</comment>